<keyword evidence="1" id="KW-0812">Transmembrane</keyword>
<keyword evidence="1" id="KW-1133">Transmembrane helix</keyword>
<evidence type="ECO:0000256" key="1">
    <source>
        <dbReference type="SAM" id="Phobius"/>
    </source>
</evidence>
<dbReference type="EMBL" id="VXMH01000015">
    <property type="protein sequence ID" value="MYC93876.1"/>
    <property type="molecule type" value="Genomic_DNA"/>
</dbReference>
<proteinExistence type="predicted"/>
<dbReference type="AlphaFoldDB" id="A0A6B1D2Q1"/>
<sequence length="63" mass="7099">MLQGILDTIYLIFIFSLGIAFEIMTLLGVPTSNLVVLHMILGPTLEFVTYMFMLFDPSVRFPG</sequence>
<keyword evidence="1" id="KW-0472">Membrane</keyword>
<accession>A0A6B1D2Q1</accession>
<gene>
    <name evidence="2" type="ORF">F4X14_02805</name>
</gene>
<protein>
    <submittedName>
        <fullName evidence="2">Uncharacterized protein</fullName>
    </submittedName>
</protein>
<name>A0A6B1D2Q1_9CHLR</name>
<feature type="transmembrane region" description="Helical" evidence="1">
    <location>
        <begin position="9"/>
        <end position="29"/>
    </location>
</feature>
<organism evidence="2">
    <name type="scientific">Caldilineaceae bacterium SB0661_bin_32</name>
    <dbReference type="NCBI Taxonomy" id="2605255"/>
    <lineage>
        <taxon>Bacteria</taxon>
        <taxon>Bacillati</taxon>
        <taxon>Chloroflexota</taxon>
        <taxon>Caldilineae</taxon>
        <taxon>Caldilineales</taxon>
        <taxon>Caldilineaceae</taxon>
    </lineage>
</organism>
<reference evidence="2" key="1">
    <citation type="submission" date="2019-09" db="EMBL/GenBank/DDBJ databases">
        <title>Characterisation of the sponge microbiome using genome-centric metagenomics.</title>
        <authorList>
            <person name="Engelberts J.P."/>
            <person name="Robbins S.J."/>
            <person name="De Goeij J.M."/>
            <person name="Aranda M."/>
            <person name="Bell S.C."/>
            <person name="Webster N.S."/>
        </authorList>
    </citation>
    <scope>NUCLEOTIDE SEQUENCE</scope>
    <source>
        <strain evidence="2">SB0661_bin_32</strain>
    </source>
</reference>
<evidence type="ECO:0000313" key="2">
    <source>
        <dbReference type="EMBL" id="MYC93876.1"/>
    </source>
</evidence>
<comment type="caution">
    <text evidence="2">The sequence shown here is derived from an EMBL/GenBank/DDBJ whole genome shotgun (WGS) entry which is preliminary data.</text>
</comment>
<feature type="transmembrane region" description="Helical" evidence="1">
    <location>
        <begin position="35"/>
        <end position="55"/>
    </location>
</feature>